<name>A0A8X6UY74_TRICX</name>
<proteinExistence type="predicted"/>
<evidence type="ECO:0000313" key="1">
    <source>
        <dbReference type="EMBL" id="GFX92218.1"/>
    </source>
</evidence>
<gene>
    <name evidence="1" type="primary">NCL1_41465</name>
    <name evidence="1" type="ORF">TNCV_1741381</name>
</gene>
<comment type="caution">
    <text evidence="1">The sequence shown here is derived from an EMBL/GenBank/DDBJ whole genome shotgun (WGS) entry which is preliminary data.</text>
</comment>
<dbReference type="EMBL" id="BMAU01021142">
    <property type="protein sequence ID" value="GFX92218.1"/>
    <property type="molecule type" value="Genomic_DNA"/>
</dbReference>
<sequence>MPKMQTCITCTALSMVTAELRYECITRSDRQMPVQRNFQQIHRRSFHVSRHDAGRRRAALSKLFFEKCNAALEGKKDFNNDHREEFTDLFQSIPGVQECDEENAETWMACNAKDCGFQMLNDDEILPSVQKVSNPVDDETDDDEDNNNAHFSRSTGLIKSIKLEGQKTVTANWYTPVFQKFSKKLMLED</sequence>
<dbReference type="Proteomes" id="UP000887159">
    <property type="component" value="Unassembled WGS sequence"/>
</dbReference>
<evidence type="ECO:0000313" key="2">
    <source>
        <dbReference type="Proteomes" id="UP000887159"/>
    </source>
</evidence>
<protein>
    <submittedName>
        <fullName evidence="1">Uncharacterized protein</fullName>
    </submittedName>
</protein>
<reference evidence="1" key="1">
    <citation type="submission" date="2020-08" db="EMBL/GenBank/DDBJ databases">
        <title>Multicomponent nature underlies the extraordinary mechanical properties of spider dragline silk.</title>
        <authorList>
            <person name="Kono N."/>
            <person name="Nakamura H."/>
            <person name="Mori M."/>
            <person name="Yoshida Y."/>
            <person name="Ohtoshi R."/>
            <person name="Malay A.D."/>
            <person name="Moran D.A.P."/>
            <person name="Tomita M."/>
            <person name="Numata K."/>
            <person name="Arakawa K."/>
        </authorList>
    </citation>
    <scope>NUCLEOTIDE SEQUENCE</scope>
</reference>
<organism evidence="1 2">
    <name type="scientific">Trichonephila clavipes</name>
    <name type="common">Golden silk orbweaver</name>
    <name type="synonym">Nephila clavipes</name>
    <dbReference type="NCBI Taxonomy" id="2585209"/>
    <lineage>
        <taxon>Eukaryota</taxon>
        <taxon>Metazoa</taxon>
        <taxon>Ecdysozoa</taxon>
        <taxon>Arthropoda</taxon>
        <taxon>Chelicerata</taxon>
        <taxon>Arachnida</taxon>
        <taxon>Araneae</taxon>
        <taxon>Araneomorphae</taxon>
        <taxon>Entelegynae</taxon>
        <taxon>Araneoidea</taxon>
        <taxon>Nephilidae</taxon>
        <taxon>Trichonephila</taxon>
    </lineage>
</organism>
<keyword evidence="2" id="KW-1185">Reference proteome</keyword>
<accession>A0A8X6UY74</accession>
<dbReference type="AlphaFoldDB" id="A0A8X6UY74"/>